<dbReference type="Pfam" id="PF08711">
    <property type="entry name" value="Med26"/>
    <property type="match status" value="1"/>
</dbReference>
<dbReference type="PROSITE" id="PS51319">
    <property type="entry name" value="TFIIS_N"/>
    <property type="match status" value="1"/>
</dbReference>
<gene>
    <name evidence="6" type="ORF">GPECTOR_21g624</name>
</gene>
<dbReference type="CDD" id="cd00183">
    <property type="entry name" value="TFIIS_I"/>
    <property type="match status" value="1"/>
</dbReference>
<dbReference type="InterPro" id="IPR003617">
    <property type="entry name" value="TFIIS/CRSP70_N_sub"/>
</dbReference>
<feature type="compositionally biased region" description="Pro residues" evidence="4">
    <location>
        <begin position="626"/>
        <end position="637"/>
    </location>
</feature>
<feature type="region of interest" description="Disordered" evidence="4">
    <location>
        <begin position="1"/>
        <end position="46"/>
    </location>
</feature>
<feature type="region of interest" description="Disordered" evidence="4">
    <location>
        <begin position="591"/>
        <end position="668"/>
    </location>
</feature>
<feature type="compositionally biased region" description="Basic and acidic residues" evidence="4">
    <location>
        <begin position="542"/>
        <end position="567"/>
    </location>
</feature>
<organism evidence="6 7">
    <name type="scientific">Gonium pectorale</name>
    <name type="common">Green alga</name>
    <dbReference type="NCBI Taxonomy" id="33097"/>
    <lineage>
        <taxon>Eukaryota</taxon>
        <taxon>Viridiplantae</taxon>
        <taxon>Chlorophyta</taxon>
        <taxon>core chlorophytes</taxon>
        <taxon>Chlorophyceae</taxon>
        <taxon>CS clade</taxon>
        <taxon>Chlamydomonadales</taxon>
        <taxon>Volvocaceae</taxon>
        <taxon>Gonium</taxon>
    </lineage>
</organism>
<feature type="compositionally biased region" description="Low complexity" evidence="4">
    <location>
        <begin position="382"/>
        <end position="402"/>
    </location>
</feature>
<feature type="region of interest" description="Disordered" evidence="4">
    <location>
        <begin position="524"/>
        <end position="567"/>
    </location>
</feature>
<feature type="compositionally biased region" description="Gly residues" evidence="4">
    <location>
        <begin position="659"/>
        <end position="668"/>
    </location>
</feature>
<dbReference type="OrthoDB" id="550309at2759"/>
<evidence type="ECO:0000256" key="2">
    <source>
        <dbReference type="ARBA" id="ARBA00023242"/>
    </source>
</evidence>
<feature type="region of interest" description="Disordered" evidence="4">
    <location>
        <begin position="192"/>
        <end position="253"/>
    </location>
</feature>
<dbReference type="SMART" id="SM00509">
    <property type="entry name" value="TFS2N"/>
    <property type="match status" value="1"/>
</dbReference>
<feature type="region of interest" description="Disordered" evidence="4">
    <location>
        <begin position="265"/>
        <end position="290"/>
    </location>
</feature>
<name>A0A150GHS7_GONPE</name>
<sequence length="668" mass="67064">MATEPIAAKPQANGGPDLPAAGGSGPGAHQAQMNGPAAGAAAPGGAAGAASGVADDQLAVELHAIMARCGGVTDVRHAGRLAALVEGEDRLGGRLTLLEVVRQSSQEVLRLFVQGSGLRTLESWVVQYRDEGKHSAVVKVMECLKRLPVDLSALRGSSIGQTVGKLRKHAQAEVRTAASALVDQWKSVVDRSVGKGDARQGLRSKSDGSGNEGPNKRAKKAEPSSAPAAAAAGGSATSGAAGSGAGTNSNSTTSKLAVMDDDLFVASPPAGAAPHGGGPHGPAGQHRPMGLTSFISNVKKVHAVKLENVVPGRPGAAAASQSGAAGVDGAADALPSPTGAGPLSPTSSGDAAAAADGSTSGSGDAGGASGSGPESPKPGADGVPASEGGAAGSAPSVPKPVSLPRLGTLAGPSTPTVRLGSLRDGSLPTTSIARLGAAAGSGGRAGTAASLPAAVAPGGPQSAHARAMAARARAPSPEPAPRKEKRKTVSWAVDDALASFRLFKKDDPPQLASADAVLTAEDEAGVGPGGVQHQPPGFQSAARREHASEREALFAQHQQEEQERQMEMERWNAMRPTVPWVEPPELFMGNVQPQQLPALGDESTEREVQALARQRTPRAMYRSPQHVPPSPAEPPPEPEPDMHHRPVLIPLNVPSQAPGMGGPPGGAR</sequence>
<feature type="compositionally biased region" description="Low complexity" evidence="4">
    <location>
        <begin position="463"/>
        <end position="475"/>
    </location>
</feature>
<evidence type="ECO:0000256" key="1">
    <source>
        <dbReference type="ARBA" id="ARBA00004123"/>
    </source>
</evidence>
<dbReference type="InterPro" id="IPR017923">
    <property type="entry name" value="TFIIS_N"/>
</dbReference>
<dbReference type="PANTHER" id="PTHR46557:SF1">
    <property type="entry name" value="SERINE_THREONINE-PROTEIN PHOSPHATASE 1 REGULATORY SUBUNIT 10"/>
    <property type="match status" value="1"/>
</dbReference>
<proteinExistence type="predicted"/>
<feature type="compositionally biased region" description="Low complexity" evidence="4">
    <location>
        <begin position="35"/>
        <end position="46"/>
    </location>
</feature>
<dbReference type="GO" id="GO:0005634">
    <property type="term" value="C:nucleus"/>
    <property type="evidence" value="ECO:0007669"/>
    <property type="project" value="UniProtKB-SubCell"/>
</dbReference>
<reference evidence="7" key="1">
    <citation type="journal article" date="2016" name="Nat. Commun.">
        <title>The Gonium pectorale genome demonstrates co-option of cell cycle regulation during the evolution of multicellularity.</title>
        <authorList>
            <person name="Hanschen E.R."/>
            <person name="Marriage T.N."/>
            <person name="Ferris P.J."/>
            <person name="Hamaji T."/>
            <person name="Toyoda A."/>
            <person name="Fujiyama A."/>
            <person name="Neme R."/>
            <person name="Noguchi H."/>
            <person name="Minakuchi Y."/>
            <person name="Suzuki M."/>
            <person name="Kawai-Toyooka H."/>
            <person name="Smith D.R."/>
            <person name="Sparks H."/>
            <person name="Anderson J."/>
            <person name="Bakaric R."/>
            <person name="Luria V."/>
            <person name="Karger A."/>
            <person name="Kirschner M.W."/>
            <person name="Durand P.M."/>
            <person name="Michod R.E."/>
            <person name="Nozaki H."/>
            <person name="Olson B.J."/>
        </authorList>
    </citation>
    <scope>NUCLEOTIDE SEQUENCE [LARGE SCALE GENOMIC DNA]</scope>
    <source>
        <strain evidence="7">NIES-2863</strain>
    </source>
</reference>
<feature type="domain" description="TFIIS N-terminal" evidence="5">
    <location>
        <begin position="119"/>
        <end position="192"/>
    </location>
</feature>
<evidence type="ECO:0000256" key="3">
    <source>
        <dbReference type="PROSITE-ProRule" id="PRU00649"/>
    </source>
</evidence>
<evidence type="ECO:0000256" key="4">
    <source>
        <dbReference type="SAM" id="MobiDB-lite"/>
    </source>
</evidence>
<keyword evidence="2 3" id="KW-0539">Nucleus</keyword>
<evidence type="ECO:0000313" key="7">
    <source>
        <dbReference type="Proteomes" id="UP000075714"/>
    </source>
</evidence>
<keyword evidence="7" id="KW-1185">Reference proteome</keyword>
<feature type="region of interest" description="Disordered" evidence="4">
    <location>
        <begin position="314"/>
        <end position="488"/>
    </location>
</feature>
<protein>
    <recommendedName>
        <fullName evidence="5">TFIIS N-terminal domain-containing protein</fullName>
    </recommendedName>
</protein>
<evidence type="ECO:0000313" key="6">
    <source>
        <dbReference type="EMBL" id="KXZ49398.1"/>
    </source>
</evidence>
<feature type="compositionally biased region" description="Basic and acidic residues" evidence="4">
    <location>
        <begin position="192"/>
        <end position="206"/>
    </location>
</feature>
<dbReference type="STRING" id="33097.A0A150GHS7"/>
<dbReference type="PANTHER" id="PTHR46557">
    <property type="entry name" value="SERINE/THREONINE-PROTEIN PHOSPHATASE 1 REGULATORY SUBUNIT 10-RELATED"/>
    <property type="match status" value="1"/>
</dbReference>
<dbReference type="InterPro" id="IPR035441">
    <property type="entry name" value="TFIIS/LEDGF_dom_sf"/>
</dbReference>
<dbReference type="GO" id="GO:0072357">
    <property type="term" value="C:PTW/PP1 phosphatase complex"/>
    <property type="evidence" value="ECO:0007669"/>
    <property type="project" value="TreeGrafter"/>
</dbReference>
<dbReference type="SUPFAM" id="SSF47676">
    <property type="entry name" value="Conserved domain common to transcription factors TFIIS, elongin A, CRSP70"/>
    <property type="match status" value="1"/>
</dbReference>
<dbReference type="EMBL" id="LSYV01000022">
    <property type="protein sequence ID" value="KXZ49398.1"/>
    <property type="molecule type" value="Genomic_DNA"/>
</dbReference>
<feature type="compositionally biased region" description="Low complexity" evidence="4">
    <location>
        <begin position="531"/>
        <end position="541"/>
    </location>
</feature>
<dbReference type="Gene3D" id="1.20.930.10">
    <property type="entry name" value="Conserved domain common to transcription factors TFIIS, elongin A, CRSP70"/>
    <property type="match status" value="1"/>
</dbReference>
<feature type="compositionally biased region" description="Low complexity" evidence="4">
    <location>
        <begin position="346"/>
        <end position="362"/>
    </location>
</feature>
<dbReference type="Proteomes" id="UP000075714">
    <property type="component" value="Unassembled WGS sequence"/>
</dbReference>
<comment type="caution">
    <text evidence="6">The sequence shown here is derived from an EMBL/GenBank/DDBJ whole genome shotgun (WGS) entry which is preliminary data.</text>
</comment>
<comment type="subcellular location">
    <subcellularLocation>
        <location evidence="1 3">Nucleus</location>
    </subcellularLocation>
</comment>
<dbReference type="GO" id="GO:0008157">
    <property type="term" value="F:protein phosphatase 1 binding"/>
    <property type="evidence" value="ECO:0007669"/>
    <property type="project" value="TreeGrafter"/>
</dbReference>
<dbReference type="GO" id="GO:0000785">
    <property type="term" value="C:chromatin"/>
    <property type="evidence" value="ECO:0007669"/>
    <property type="project" value="TreeGrafter"/>
</dbReference>
<dbReference type="AlphaFoldDB" id="A0A150GHS7"/>
<evidence type="ECO:0000259" key="5">
    <source>
        <dbReference type="PROSITE" id="PS51319"/>
    </source>
</evidence>
<feature type="compositionally biased region" description="Low complexity" evidence="4">
    <location>
        <begin position="223"/>
        <end position="253"/>
    </location>
</feature>
<feature type="compositionally biased region" description="Low complexity" evidence="4">
    <location>
        <begin position="315"/>
        <end position="333"/>
    </location>
</feature>
<accession>A0A150GHS7</accession>